<organism evidence="2 3">
    <name type="scientific">Liquorilactobacillus aquaticus DSM 21051</name>
    <dbReference type="NCBI Taxonomy" id="1423725"/>
    <lineage>
        <taxon>Bacteria</taxon>
        <taxon>Bacillati</taxon>
        <taxon>Bacillota</taxon>
        <taxon>Bacilli</taxon>
        <taxon>Lactobacillales</taxon>
        <taxon>Lactobacillaceae</taxon>
        <taxon>Liquorilactobacillus</taxon>
    </lineage>
</organism>
<dbReference type="OrthoDB" id="2304060at2"/>
<comment type="caution">
    <text evidence="2">The sequence shown here is derived from an EMBL/GenBank/DDBJ whole genome shotgun (WGS) entry which is preliminary data.</text>
</comment>
<reference evidence="2 3" key="1">
    <citation type="journal article" date="2015" name="Genome Announc.">
        <title>Expanding the biotechnology potential of lactobacilli through comparative genomics of 213 strains and associated genera.</title>
        <authorList>
            <person name="Sun Z."/>
            <person name="Harris H.M."/>
            <person name="McCann A."/>
            <person name="Guo C."/>
            <person name="Argimon S."/>
            <person name="Zhang W."/>
            <person name="Yang X."/>
            <person name="Jeffery I.B."/>
            <person name="Cooney J.C."/>
            <person name="Kagawa T.F."/>
            <person name="Liu W."/>
            <person name="Song Y."/>
            <person name="Salvetti E."/>
            <person name="Wrobel A."/>
            <person name="Rasinkangas P."/>
            <person name="Parkhill J."/>
            <person name="Rea M.C."/>
            <person name="O'Sullivan O."/>
            <person name="Ritari J."/>
            <person name="Douillard F.P."/>
            <person name="Paul Ross R."/>
            <person name="Yang R."/>
            <person name="Briner A.E."/>
            <person name="Felis G.E."/>
            <person name="de Vos W.M."/>
            <person name="Barrangou R."/>
            <person name="Klaenhammer T.R."/>
            <person name="Caufield P.W."/>
            <person name="Cui Y."/>
            <person name="Zhang H."/>
            <person name="O'Toole P.W."/>
        </authorList>
    </citation>
    <scope>NUCLEOTIDE SEQUENCE [LARGE SCALE GENOMIC DNA]</scope>
    <source>
        <strain evidence="2 3">DSM 21051</strain>
    </source>
</reference>
<sequence length="79" mass="9044">MEKAMLEIVVGQSKITQTTGLFAQSEELKTAFQYIQHTKNAKITHTFSETYIFAATFVLLCSPIALWSEERKIQKTNFI</sequence>
<protein>
    <submittedName>
        <fullName evidence="2">Uncharacterized protein</fullName>
    </submittedName>
</protein>
<keyword evidence="1" id="KW-0812">Transmembrane</keyword>
<evidence type="ECO:0000313" key="3">
    <source>
        <dbReference type="Proteomes" id="UP000051015"/>
    </source>
</evidence>
<dbReference type="AlphaFoldDB" id="A0A0R2CU53"/>
<keyword evidence="1" id="KW-1133">Transmembrane helix</keyword>
<dbReference type="Proteomes" id="UP000051015">
    <property type="component" value="Unassembled WGS sequence"/>
</dbReference>
<evidence type="ECO:0000256" key="1">
    <source>
        <dbReference type="SAM" id="Phobius"/>
    </source>
</evidence>
<dbReference type="EMBL" id="AYZD01000028">
    <property type="protein sequence ID" value="KRM95310.1"/>
    <property type="molecule type" value="Genomic_DNA"/>
</dbReference>
<keyword evidence="3" id="KW-1185">Reference proteome</keyword>
<keyword evidence="1" id="KW-0472">Membrane</keyword>
<accession>A0A0R2CU53</accession>
<dbReference type="PATRIC" id="fig|1423725.3.peg.2132"/>
<name>A0A0R2CU53_9LACO</name>
<proteinExistence type="predicted"/>
<dbReference type="RefSeq" id="WP_057876714.1">
    <property type="nucleotide sequence ID" value="NZ_AYZD01000028.1"/>
</dbReference>
<gene>
    <name evidence="2" type="ORF">FC19_GL002076</name>
</gene>
<feature type="transmembrane region" description="Helical" evidence="1">
    <location>
        <begin position="50"/>
        <end position="68"/>
    </location>
</feature>
<evidence type="ECO:0000313" key="2">
    <source>
        <dbReference type="EMBL" id="KRM95310.1"/>
    </source>
</evidence>